<dbReference type="GO" id="GO:0043130">
    <property type="term" value="F:ubiquitin binding"/>
    <property type="evidence" value="ECO:0007669"/>
    <property type="project" value="TreeGrafter"/>
</dbReference>
<evidence type="ECO:0000256" key="2">
    <source>
        <dbReference type="ARBA" id="ARBA00012759"/>
    </source>
</evidence>
<evidence type="ECO:0000256" key="6">
    <source>
        <dbReference type="ARBA" id="ARBA00022807"/>
    </source>
</evidence>
<evidence type="ECO:0000313" key="9">
    <source>
        <dbReference type="Proteomes" id="UP000094385"/>
    </source>
</evidence>
<dbReference type="InterPro" id="IPR003323">
    <property type="entry name" value="OTU_dom"/>
</dbReference>
<keyword evidence="5" id="KW-0378">Hydrolase</keyword>
<dbReference type="SUPFAM" id="SSF54001">
    <property type="entry name" value="Cysteine proteinases"/>
    <property type="match status" value="1"/>
</dbReference>
<sequence>MVQEGELPTIAAEHDPDQLDDLTILRLTQEIKDVEASKNPLVGDFKPISVLLNEYKDATFRSKIKALGGGNAGYRPVRGDGNCAWRAFAFRYFELLSTLSKEEIEASSKFLQSRTGLLDAAGYSETGYIDFVEETSNLFQKLPDMTPEQLVSEFNNTEVSSAIIVHFRLLAAAYIKTHADDYLPFIDDGEGADISEYCNRNIEAFSVEADHLALSALVNSMTTVELGVVYMDRSAGDEAVIHYFFPAEAAVEVDPPSLKIDLLYRPGHYDIFYK</sequence>
<dbReference type="PANTHER" id="PTHR12931:SF15">
    <property type="entry name" value="UBIQUITIN THIOESTERASE OTUBAIN-LIKE"/>
    <property type="match status" value="1"/>
</dbReference>
<keyword evidence="9" id="KW-1185">Reference proteome</keyword>
<evidence type="ECO:0000313" key="8">
    <source>
        <dbReference type="EMBL" id="ODQ76574.1"/>
    </source>
</evidence>
<dbReference type="EC" id="3.4.19.12" evidence="2"/>
<dbReference type="InterPro" id="IPR038765">
    <property type="entry name" value="Papain-like_cys_pep_sf"/>
</dbReference>
<evidence type="ECO:0000256" key="4">
    <source>
        <dbReference type="ARBA" id="ARBA00022786"/>
    </source>
</evidence>
<reference evidence="8 9" key="1">
    <citation type="journal article" date="2016" name="Proc. Natl. Acad. Sci. U.S.A.">
        <title>Comparative genomics of biotechnologically important yeasts.</title>
        <authorList>
            <person name="Riley R."/>
            <person name="Haridas S."/>
            <person name="Wolfe K.H."/>
            <person name="Lopes M.R."/>
            <person name="Hittinger C.T."/>
            <person name="Goeker M."/>
            <person name="Salamov A.A."/>
            <person name="Wisecaver J.H."/>
            <person name="Long T.M."/>
            <person name="Calvey C.H."/>
            <person name="Aerts A.L."/>
            <person name="Barry K.W."/>
            <person name="Choi C."/>
            <person name="Clum A."/>
            <person name="Coughlan A.Y."/>
            <person name="Deshpande S."/>
            <person name="Douglass A.P."/>
            <person name="Hanson S.J."/>
            <person name="Klenk H.-P."/>
            <person name="LaButti K.M."/>
            <person name="Lapidus A."/>
            <person name="Lindquist E.A."/>
            <person name="Lipzen A.M."/>
            <person name="Meier-Kolthoff J.P."/>
            <person name="Ohm R.A."/>
            <person name="Otillar R.P."/>
            <person name="Pangilinan J.L."/>
            <person name="Peng Y."/>
            <person name="Rokas A."/>
            <person name="Rosa C.A."/>
            <person name="Scheuner C."/>
            <person name="Sibirny A.A."/>
            <person name="Slot J.C."/>
            <person name="Stielow J.B."/>
            <person name="Sun H."/>
            <person name="Kurtzman C.P."/>
            <person name="Blackwell M."/>
            <person name="Grigoriev I.V."/>
            <person name="Jeffries T.W."/>
        </authorList>
    </citation>
    <scope>NUCLEOTIDE SEQUENCE [LARGE SCALE GENOMIC DNA]</scope>
    <source>
        <strain evidence="8 9">NRRL Y-11557</strain>
    </source>
</reference>
<dbReference type="GO" id="GO:0071108">
    <property type="term" value="P:protein K48-linked deubiquitination"/>
    <property type="evidence" value="ECO:0007669"/>
    <property type="project" value="TreeGrafter"/>
</dbReference>
<proteinExistence type="predicted"/>
<dbReference type="Gene3D" id="1.20.1300.20">
    <property type="entry name" value="Peptidase C65 Otubain, subdomain 2"/>
    <property type="match status" value="1"/>
</dbReference>
<dbReference type="InterPro" id="IPR042467">
    <property type="entry name" value="Peptidase_C65_otubain_sub2"/>
</dbReference>
<organism evidence="8 9">
    <name type="scientific">Lipomyces starkeyi NRRL Y-11557</name>
    <dbReference type="NCBI Taxonomy" id="675824"/>
    <lineage>
        <taxon>Eukaryota</taxon>
        <taxon>Fungi</taxon>
        <taxon>Dikarya</taxon>
        <taxon>Ascomycota</taxon>
        <taxon>Saccharomycotina</taxon>
        <taxon>Lipomycetes</taxon>
        <taxon>Lipomycetales</taxon>
        <taxon>Lipomycetaceae</taxon>
        <taxon>Lipomyces</taxon>
    </lineage>
</organism>
<comment type="catalytic activity">
    <reaction evidence="1">
        <text>Thiol-dependent hydrolysis of ester, thioester, amide, peptide and isopeptide bonds formed by the C-terminal Gly of ubiquitin (a 76-residue protein attached to proteins as an intracellular targeting signal).</text>
        <dbReference type="EC" id="3.4.19.12"/>
    </reaction>
</comment>
<dbReference type="InterPro" id="IPR042468">
    <property type="entry name" value="Peptidase_C65_otubain_sub1"/>
</dbReference>
<accession>A0A1E3QGK0</accession>
<dbReference type="EMBL" id="KV454289">
    <property type="protein sequence ID" value="ODQ76574.1"/>
    <property type="molecule type" value="Genomic_DNA"/>
</dbReference>
<name>A0A1E3QGK0_LIPST</name>
<dbReference type="InterPro" id="IPR019400">
    <property type="entry name" value="Peptidase_C65_otubain"/>
</dbReference>
<dbReference type="GO" id="GO:0004843">
    <property type="term" value="F:cysteine-type deubiquitinase activity"/>
    <property type="evidence" value="ECO:0007669"/>
    <property type="project" value="UniProtKB-EC"/>
</dbReference>
<keyword evidence="4" id="KW-0833">Ubl conjugation pathway</keyword>
<feature type="domain" description="OTU" evidence="7">
    <location>
        <begin position="72"/>
        <end position="274"/>
    </location>
</feature>
<dbReference type="PANTHER" id="PTHR12931">
    <property type="entry name" value="UBIQUITIN THIOLESTERASE PROTEIN OTUB"/>
    <property type="match status" value="1"/>
</dbReference>
<dbReference type="Gene3D" id="3.30.200.60">
    <property type="entry name" value="Peptidase C65 Otubain, subdomain 1"/>
    <property type="match status" value="1"/>
</dbReference>
<evidence type="ECO:0000259" key="7">
    <source>
        <dbReference type="PROSITE" id="PS50802"/>
    </source>
</evidence>
<evidence type="ECO:0000256" key="5">
    <source>
        <dbReference type="ARBA" id="ARBA00022801"/>
    </source>
</evidence>
<evidence type="ECO:0000256" key="3">
    <source>
        <dbReference type="ARBA" id="ARBA00022670"/>
    </source>
</evidence>
<gene>
    <name evidence="8" type="ORF">LIPSTDRAFT_497</name>
</gene>
<dbReference type="GO" id="GO:0005634">
    <property type="term" value="C:nucleus"/>
    <property type="evidence" value="ECO:0007669"/>
    <property type="project" value="TreeGrafter"/>
</dbReference>
<keyword evidence="6" id="KW-0788">Thiol protease</keyword>
<evidence type="ECO:0000256" key="1">
    <source>
        <dbReference type="ARBA" id="ARBA00000707"/>
    </source>
</evidence>
<keyword evidence="3" id="KW-0645">Protease</keyword>
<dbReference type="CDD" id="cd22749">
    <property type="entry name" value="Otubain_C65"/>
    <property type="match status" value="1"/>
</dbReference>
<dbReference type="OrthoDB" id="18915at2759"/>
<dbReference type="AlphaFoldDB" id="A0A1E3QGK0"/>
<protein>
    <recommendedName>
        <fullName evidence="2">ubiquitinyl hydrolase 1</fullName>
        <ecNumber evidence="2">3.4.19.12</ecNumber>
    </recommendedName>
</protein>
<dbReference type="Proteomes" id="UP000094385">
    <property type="component" value="Unassembled WGS sequence"/>
</dbReference>
<dbReference type="Pfam" id="PF10275">
    <property type="entry name" value="Peptidase_C65"/>
    <property type="match status" value="1"/>
</dbReference>
<dbReference type="STRING" id="675824.A0A1E3QGK0"/>
<dbReference type="GO" id="GO:0006508">
    <property type="term" value="P:proteolysis"/>
    <property type="evidence" value="ECO:0007669"/>
    <property type="project" value="UniProtKB-KW"/>
</dbReference>
<dbReference type="PROSITE" id="PS50802">
    <property type="entry name" value="OTU"/>
    <property type="match status" value="1"/>
</dbReference>